<dbReference type="AlphaFoldDB" id="A0A8S9ZV02"/>
<dbReference type="OrthoDB" id="3792276at2759"/>
<protein>
    <submittedName>
        <fullName evidence="1">Uncharacterized protein</fullName>
    </submittedName>
</protein>
<dbReference type="EMBL" id="JABEBT010000023">
    <property type="protein sequence ID" value="KAF7637038.1"/>
    <property type="molecule type" value="Genomic_DNA"/>
</dbReference>
<accession>A0A8S9ZV02</accession>
<evidence type="ECO:0000313" key="2">
    <source>
        <dbReference type="Proteomes" id="UP000605970"/>
    </source>
</evidence>
<proteinExistence type="predicted"/>
<comment type="caution">
    <text evidence="1">The sequence shown here is derived from an EMBL/GenBank/DDBJ whole genome shotgun (WGS) entry which is preliminary data.</text>
</comment>
<gene>
    <name evidence="1" type="ORF">Mgra_00003427</name>
</gene>
<keyword evidence="2" id="KW-1185">Reference proteome</keyword>
<reference evidence="1" key="1">
    <citation type="journal article" date="2020" name="Ecol. Evol.">
        <title>Genome structure and content of the rice root-knot nematode (Meloidogyne graminicola).</title>
        <authorList>
            <person name="Phan N.T."/>
            <person name="Danchin E.G.J."/>
            <person name="Klopp C."/>
            <person name="Perfus-Barbeoch L."/>
            <person name="Kozlowski D.K."/>
            <person name="Koutsovoulos G.D."/>
            <person name="Lopez-Roques C."/>
            <person name="Bouchez O."/>
            <person name="Zahm M."/>
            <person name="Besnard G."/>
            <person name="Bellafiore S."/>
        </authorList>
    </citation>
    <scope>NUCLEOTIDE SEQUENCE</scope>
    <source>
        <strain evidence="1">VN-18</strain>
    </source>
</reference>
<dbReference type="Proteomes" id="UP000605970">
    <property type="component" value="Unassembled WGS sequence"/>
</dbReference>
<organism evidence="1 2">
    <name type="scientific">Meloidogyne graminicola</name>
    <dbReference type="NCBI Taxonomy" id="189291"/>
    <lineage>
        <taxon>Eukaryota</taxon>
        <taxon>Metazoa</taxon>
        <taxon>Ecdysozoa</taxon>
        <taxon>Nematoda</taxon>
        <taxon>Chromadorea</taxon>
        <taxon>Rhabditida</taxon>
        <taxon>Tylenchina</taxon>
        <taxon>Tylenchomorpha</taxon>
        <taxon>Tylenchoidea</taxon>
        <taxon>Meloidogynidae</taxon>
        <taxon>Meloidogyninae</taxon>
        <taxon>Meloidogyne</taxon>
    </lineage>
</organism>
<name>A0A8S9ZV02_9BILA</name>
<evidence type="ECO:0000313" key="1">
    <source>
        <dbReference type="EMBL" id="KAF7637038.1"/>
    </source>
</evidence>
<sequence>MFSFVKQTNFYLAIFAIFFIFAFIGVEQIEAAKRPKCKTGMAIPGSDCSFNDQCCSNRCIITIIEGFINK</sequence>